<sequence>MGTLIQSVFFFVVKGTLTGCLCLRRFLFIHDTGESNYPERYTVCSSKFFFPLENRRSRTGRFESRSHASFYGLDTTTKYNKSRASLKAHSPY</sequence>
<reference evidence="1" key="1">
    <citation type="submission" date="2019-12" db="EMBL/GenBank/DDBJ databases">
        <title>An insight into the sialome of adult female Ixodes ricinus ticks feeding for 6 days.</title>
        <authorList>
            <person name="Perner J."/>
            <person name="Ribeiro J.M.C."/>
        </authorList>
    </citation>
    <scope>NUCLEOTIDE SEQUENCE</scope>
    <source>
        <strain evidence="1">Semi-engorged</strain>
        <tissue evidence="1">Salivary glands</tissue>
    </source>
</reference>
<organism evidence="1">
    <name type="scientific">Ixodes ricinus</name>
    <name type="common">Common tick</name>
    <name type="synonym">Acarus ricinus</name>
    <dbReference type="NCBI Taxonomy" id="34613"/>
    <lineage>
        <taxon>Eukaryota</taxon>
        <taxon>Metazoa</taxon>
        <taxon>Ecdysozoa</taxon>
        <taxon>Arthropoda</taxon>
        <taxon>Chelicerata</taxon>
        <taxon>Arachnida</taxon>
        <taxon>Acari</taxon>
        <taxon>Parasitiformes</taxon>
        <taxon>Ixodida</taxon>
        <taxon>Ixodoidea</taxon>
        <taxon>Ixodidae</taxon>
        <taxon>Ixodinae</taxon>
        <taxon>Ixodes</taxon>
    </lineage>
</organism>
<protein>
    <submittedName>
        <fullName evidence="1">Putative secreted protein</fullName>
    </submittedName>
</protein>
<dbReference type="EMBL" id="GIFC01004536">
    <property type="protein sequence ID" value="MXU86619.1"/>
    <property type="molecule type" value="Transcribed_RNA"/>
</dbReference>
<dbReference type="AlphaFoldDB" id="A0A6B0U273"/>
<proteinExistence type="predicted"/>
<name>A0A6B0U273_IXORI</name>
<accession>A0A6B0U273</accession>
<evidence type="ECO:0000313" key="1">
    <source>
        <dbReference type="EMBL" id="MXU86619.1"/>
    </source>
</evidence>